<dbReference type="Gene3D" id="3.40.640.10">
    <property type="entry name" value="Type I PLP-dependent aspartate aminotransferase-like (Major domain)"/>
    <property type="match status" value="1"/>
</dbReference>
<dbReference type="Proteomes" id="UP000037931">
    <property type="component" value="Unassembled WGS sequence"/>
</dbReference>
<protein>
    <submittedName>
        <fullName evidence="2">Transcriptional regulator with HTH domain and aminotransferase domain</fullName>
    </submittedName>
</protein>
<gene>
    <name evidence="2" type="ORF">PF66_04139</name>
</gene>
<feature type="domain" description="Aminotransferase class I/classII large" evidence="1">
    <location>
        <begin position="54"/>
        <end position="367"/>
    </location>
</feature>
<keyword evidence="2" id="KW-0032">Aminotransferase</keyword>
<dbReference type="PATRIC" id="fig|50340.43.peg.1442"/>
<dbReference type="Pfam" id="PF00155">
    <property type="entry name" value="Aminotran_1_2"/>
    <property type="match status" value="1"/>
</dbReference>
<accession>A0A0N0E2U2</accession>
<evidence type="ECO:0000313" key="2">
    <source>
        <dbReference type="EMBL" id="KPA89288.1"/>
    </source>
</evidence>
<dbReference type="RefSeq" id="WP_054063657.1">
    <property type="nucleotide sequence ID" value="NZ_JSYZ01000016.1"/>
</dbReference>
<dbReference type="PANTHER" id="PTHR42858:SF1">
    <property type="entry name" value="LD15494P"/>
    <property type="match status" value="1"/>
</dbReference>
<comment type="caution">
    <text evidence="2">The sequence shown here is derived from an EMBL/GenBank/DDBJ whole genome shotgun (WGS) entry which is preliminary data.</text>
</comment>
<dbReference type="CDD" id="cd00609">
    <property type="entry name" value="AAT_like"/>
    <property type="match status" value="1"/>
</dbReference>
<evidence type="ECO:0000313" key="3">
    <source>
        <dbReference type="Proteomes" id="UP000037931"/>
    </source>
</evidence>
<dbReference type="InterPro" id="IPR015422">
    <property type="entry name" value="PyrdxlP-dep_Trfase_small"/>
</dbReference>
<proteinExistence type="predicted"/>
<dbReference type="InterPro" id="IPR015424">
    <property type="entry name" value="PyrdxlP-dep_Trfase"/>
</dbReference>
<dbReference type="SUPFAM" id="SSF53383">
    <property type="entry name" value="PLP-dependent transferases"/>
    <property type="match status" value="1"/>
</dbReference>
<dbReference type="EMBL" id="JSYZ01000016">
    <property type="protein sequence ID" value="KPA89288.1"/>
    <property type="molecule type" value="Genomic_DNA"/>
</dbReference>
<organism evidence="2 3">
    <name type="scientific">Pseudomonas asplenii</name>
    <dbReference type="NCBI Taxonomy" id="53407"/>
    <lineage>
        <taxon>Bacteria</taxon>
        <taxon>Pseudomonadati</taxon>
        <taxon>Pseudomonadota</taxon>
        <taxon>Gammaproteobacteria</taxon>
        <taxon>Pseudomonadales</taxon>
        <taxon>Pseudomonadaceae</taxon>
        <taxon>Pseudomonas</taxon>
    </lineage>
</organism>
<keyword evidence="2" id="KW-0808">Transferase</keyword>
<dbReference type="InterPro" id="IPR004839">
    <property type="entry name" value="Aminotransferase_I/II_large"/>
</dbReference>
<reference evidence="2 3" key="1">
    <citation type="journal article" date="2015" name="PLoS ONE">
        <title>Rice-Infecting Pseudomonas Genomes Are Highly Accessorized and Harbor Multiple Putative Virulence Mechanisms to Cause Sheath Brown Rot.</title>
        <authorList>
            <person name="Quibod I.L."/>
            <person name="Grande G."/>
            <person name="Oreiro E.G."/>
            <person name="Borja F.N."/>
            <person name="Dossa G.S."/>
            <person name="Mauleon R."/>
            <person name="Cruz C.V."/>
            <person name="Oliva R."/>
        </authorList>
    </citation>
    <scope>NUCLEOTIDE SEQUENCE [LARGE SCALE GENOMIC DNA]</scope>
    <source>
        <strain evidence="2 3">IRRI 6609</strain>
    </source>
</reference>
<sequence>MHSSRSQRASHFGAFDYSATKEVINFAIGMPDPQTFAGVPLPASPLPETGVGLGDLLQYTDSLGLPELRQAVARRHGVAMEQVQVTAGASQALTLLADLLIDPGDIVLTEDPSYLGALRIFSVAGAKIIQLGMDRDGVNLDELAHALTTASGKVALYYTSPVFHNPTGCCFSIERMQAVARLLSRHQVPLVQDLVYAELPYQPLRPEVLPAGQGVINVHSCSKIAGAGLRVGWVLADPEVIRSLAQLKLDGGVSPLVSNLVLSLLRNEAFEAHIEDLREHYRTRRDLMADLLKSCTFCVQDYLVPTGGFSFWVRIADDVEPAALIDKARALGNVRLSHGVHNGPQSQRHVRLCFSYLSPAQIRQGLHLIEEAYRSLRP</sequence>
<dbReference type="Gene3D" id="3.90.1150.10">
    <property type="entry name" value="Aspartate Aminotransferase, domain 1"/>
    <property type="match status" value="1"/>
</dbReference>
<dbReference type="PANTHER" id="PTHR42858">
    <property type="entry name" value="AMINOTRANSFERASE"/>
    <property type="match status" value="1"/>
</dbReference>
<dbReference type="GO" id="GO:0047536">
    <property type="term" value="F:2-aminoadipate transaminase activity"/>
    <property type="evidence" value="ECO:0007669"/>
    <property type="project" value="TreeGrafter"/>
</dbReference>
<dbReference type="OrthoDB" id="9804020at2"/>
<dbReference type="STRING" id="50340.PF66_04139"/>
<evidence type="ECO:0000259" key="1">
    <source>
        <dbReference type="Pfam" id="PF00155"/>
    </source>
</evidence>
<dbReference type="AlphaFoldDB" id="A0A0N0E2U2"/>
<dbReference type="InterPro" id="IPR015421">
    <property type="entry name" value="PyrdxlP-dep_Trfase_major"/>
</dbReference>
<dbReference type="GO" id="GO:0030170">
    <property type="term" value="F:pyridoxal phosphate binding"/>
    <property type="evidence" value="ECO:0007669"/>
    <property type="project" value="InterPro"/>
</dbReference>
<keyword evidence="3" id="KW-1185">Reference proteome</keyword>
<name>A0A0N0E2U2_9PSED</name>